<sequence length="152" mass="16188">MVVEKIISGGQTGADMGGLIAGKILKINTGGTAPPNWMTEEGAKPTLRSWGLTEGGPDPTGYTKRTKKNIIDSDGTLLMGNTSSPGSSLTKRLCLTLLKPYIVNPDPTSLKTWLEIFGIKVLNVAGNRESKNPGIQDKTIHLLKEVLGNDNT</sequence>
<dbReference type="Pfam" id="PF12694">
    <property type="entry name" value="cpYpsA"/>
    <property type="match status" value="1"/>
</dbReference>
<gene>
    <name evidence="1" type="ORF">LCGC14_1127640</name>
</gene>
<reference evidence="1" key="1">
    <citation type="journal article" date="2015" name="Nature">
        <title>Complex archaea that bridge the gap between prokaryotes and eukaryotes.</title>
        <authorList>
            <person name="Spang A."/>
            <person name="Saw J.H."/>
            <person name="Jorgensen S.L."/>
            <person name="Zaremba-Niedzwiedzka K."/>
            <person name="Martijn J."/>
            <person name="Lind A.E."/>
            <person name="van Eijk R."/>
            <person name="Schleper C."/>
            <person name="Guy L."/>
            <person name="Ettema T.J."/>
        </authorList>
    </citation>
    <scope>NUCLEOTIDE SEQUENCE</scope>
</reference>
<accession>A0A0F9Q7U6</accession>
<dbReference type="EMBL" id="LAZR01005260">
    <property type="protein sequence ID" value="KKN01438.1"/>
    <property type="molecule type" value="Genomic_DNA"/>
</dbReference>
<protein>
    <submittedName>
        <fullName evidence="1">Uncharacterized protein</fullName>
    </submittedName>
</protein>
<proteinExistence type="predicted"/>
<dbReference type="Gene3D" id="3.40.50.450">
    <property type="match status" value="1"/>
</dbReference>
<dbReference type="AlphaFoldDB" id="A0A0F9Q7U6"/>
<comment type="caution">
    <text evidence="1">The sequence shown here is derived from an EMBL/GenBank/DDBJ whole genome shotgun (WGS) entry which is preliminary data.</text>
</comment>
<name>A0A0F9Q7U6_9ZZZZ</name>
<evidence type="ECO:0000313" key="1">
    <source>
        <dbReference type="EMBL" id="KKN01438.1"/>
    </source>
</evidence>
<organism evidence="1">
    <name type="scientific">marine sediment metagenome</name>
    <dbReference type="NCBI Taxonomy" id="412755"/>
    <lineage>
        <taxon>unclassified sequences</taxon>
        <taxon>metagenomes</taxon>
        <taxon>ecological metagenomes</taxon>
    </lineage>
</organism>
<dbReference type="InterPro" id="IPR024755">
    <property type="entry name" value="cpYpsA"/>
</dbReference>